<evidence type="ECO:0000259" key="1">
    <source>
        <dbReference type="Pfam" id="PF00144"/>
    </source>
</evidence>
<name>A0A7D3XFM8_9BACT</name>
<evidence type="ECO:0000313" key="2">
    <source>
        <dbReference type="EMBL" id="QKG81192.1"/>
    </source>
</evidence>
<proteinExistence type="predicted"/>
<evidence type="ECO:0000313" key="3">
    <source>
        <dbReference type="Proteomes" id="UP000500961"/>
    </source>
</evidence>
<dbReference type="InterPro" id="IPR050789">
    <property type="entry name" value="Diverse_Enzym_Activities"/>
</dbReference>
<dbReference type="SUPFAM" id="SSF56601">
    <property type="entry name" value="beta-lactamase/transpeptidase-like"/>
    <property type="match status" value="1"/>
</dbReference>
<accession>A0A7D3XFM8</accession>
<dbReference type="Proteomes" id="UP000500961">
    <property type="component" value="Chromosome"/>
</dbReference>
<reference evidence="2 3" key="1">
    <citation type="submission" date="2019-07" db="EMBL/GenBank/DDBJ databases">
        <title>Thalassofilum flectens gen. nov., sp. nov., a novel moderate thermophilic anaerobe from a shallow sea hot spring in Kunashir Island (Russia), representing a new family in the order Bacteroidales, and proposal of Thalassofilacea fam. nov.</title>
        <authorList>
            <person name="Kochetkova T.V."/>
            <person name="Podosokorskaya O.A."/>
            <person name="Novikov A."/>
            <person name="Elcheninov A.G."/>
            <person name="Toshchakov S.V."/>
            <person name="Kublanov I.V."/>
        </authorList>
    </citation>
    <scope>NUCLEOTIDE SEQUENCE [LARGE SCALE GENOMIC DNA]</scope>
    <source>
        <strain evidence="2 3">38-H</strain>
    </source>
</reference>
<dbReference type="Pfam" id="PF00144">
    <property type="entry name" value="Beta-lactamase"/>
    <property type="match status" value="1"/>
</dbReference>
<sequence length="375" mass="42914">MIGLAAYLAIPQNHYIVRALIFQHVNIDDYKIFNNRTVKAGVAEPWRMHPQYNTYQLSDEQLNYFKDFRTVAFLVIKDTSLLFETYWDGYGTDSYSNSFSMAKSIVSLLIGCALDDGYIKSVDEPIANYLPEFKDGDKSKITIKHLLTMSSGLSWDEAYSSLFSLTTQGYYGNDLAKLVLYQHVVDEPGKIFEYRSGDTQLLSIIIERATGKTLSEYASEKLWTQIGAEHDALWCLDHKNGIEKAFCCFNTNARDFARFGQLVLNGGKWNGKQIVPAEYLSEALTPASYLYDPETKKNVDFYGYQWWMINVDNHKVWYARGLLGQYIFVIPDLNAVVVRLGHLRNNHRIDGTPEDVYKYIQFGIDIAKSSVTNDK</sequence>
<dbReference type="GO" id="GO:0016787">
    <property type="term" value="F:hydrolase activity"/>
    <property type="evidence" value="ECO:0007669"/>
    <property type="project" value="UniProtKB-KW"/>
</dbReference>
<dbReference type="PANTHER" id="PTHR43283:SF7">
    <property type="entry name" value="BETA-LACTAMASE-RELATED DOMAIN-CONTAINING PROTEIN"/>
    <property type="match status" value="1"/>
</dbReference>
<feature type="domain" description="Beta-lactamase-related" evidence="1">
    <location>
        <begin position="67"/>
        <end position="342"/>
    </location>
</feature>
<keyword evidence="3" id="KW-1185">Reference proteome</keyword>
<dbReference type="InterPro" id="IPR012338">
    <property type="entry name" value="Beta-lactam/transpept-like"/>
</dbReference>
<organism evidence="2 3">
    <name type="scientific">Tenuifilum thalassicum</name>
    <dbReference type="NCBI Taxonomy" id="2590900"/>
    <lineage>
        <taxon>Bacteria</taxon>
        <taxon>Pseudomonadati</taxon>
        <taxon>Bacteroidota</taxon>
        <taxon>Bacteroidia</taxon>
        <taxon>Bacteroidales</taxon>
        <taxon>Tenuifilaceae</taxon>
        <taxon>Tenuifilum</taxon>
    </lineage>
</organism>
<dbReference type="KEGG" id="ttz:FHG85_01425"/>
<protein>
    <submittedName>
        <fullName evidence="2">Serine hydrolase</fullName>
    </submittedName>
</protein>
<gene>
    <name evidence="2" type="ORF">FHG85_01425</name>
</gene>
<dbReference type="EMBL" id="CP041345">
    <property type="protein sequence ID" value="QKG81192.1"/>
    <property type="molecule type" value="Genomic_DNA"/>
</dbReference>
<keyword evidence="2" id="KW-0378">Hydrolase</keyword>
<dbReference type="PANTHER" id="PTHR43283">
    <property type="entry name" value="BETA-LACTAMASE-RELATED"/>
    <property type="match status" value="1"/>
</dbReference>
<dbReference type="Gene3D" id="3.40.710.10">
    <property type="entry name" value="DD-peptidase/beta-lactamase superfamily"/>
    <property type="match status" value="1"/>
</dbReference>
<dbReference type="AlphaFoldDB" id="A0A7D3XFM8"/>
<dbReference type="InterPro" id="IPR001466">
    <property type="entry name" value="Beta-lactam-related"/>
</dbReference>